<evidence type="ECO:0000313" key="13">
    <source>
        <dbReference type="EMBL" id="QBY45012.1"/>
    </source>
</evidence>
<dbReference type="GO" id="GO:0006865">
    <property type="term" value="P:amino acid transport"/>
    <property type="evidence" value="ECO:0007669"/>
    <property type="project" value="UniProtKB-KW"/>
</dbReference>
<keyword evidence="8 10" id="KW-1133">Transmembrane helix</keyword>
<dbReference type="Proteomes" id="UP001177592">
    <property type="component" value="Chromosome"/>
</dbReference>
<evidence type="ECO:0000256" key="2">
    <source>
        <dbReference type="ARBA" id="ARBA00010072"/>
    </source>
</evidence>
<dbReference type="InterPro" id="IPR035906">
    <property type="entry name" value="MetI-like_sf"/>
</dbReference>
<keyword evidence="6 10" id="KW-0812">Transmembrane</keyword>
<comment type="similarity">
    <text evidence="2">Belongs to the binding-protein-dependent transport system permease family. HisMQ subfamily.</text>
</comment>
<dbReference type="EMBL" id="CP123498">
    <property type="protein sequence ID" value="WGL95265.1"/>
    <property type="molecule type" value="Genomic_DNA"/>
</dbReference>
<evidence type="ECO:0000313" key="16">
    <source>
        <dbReference type="Proteomes" id="UP000295134"/>
    </source>
</evidence>
<evidence type="ECO:0000256" key="7">
    <source>
        <dbReference type="ARBA" id="ARBA00022970"/>
    </source>
</evidence>
<feature type="transmembrane region" description="Helical" evidence="10">
    <location>
        <begin position="212"/>
        <end position="233"/>
    </location>
</feature>
<dbReference type="EMBL" id="FN545265">
    <property type="protein sequence ID" value="CBA76273.1"/>
    <property type="molecule type" value="Genomic_DNA"/>
</dbReference>
<accession>D2U441</accession>
<dbReference type="GeneID" id="96878520"/>
<reference evidence="12" key="1">
    <citation type="journal article" date="2010" name="Insect Mol. Biol.">
        <title>The draft genome sequence of Arsenophonus nasoniae, son-killer bacterium of Nasonia vitripennis, reveals genes associated with virulence and symbiosis.</title>
        <authorList>
            <person name="Wilkes T."/>
            <person name="Darby A.C."/>
            <person name="Choi J."/>
            <person name="Colborne J.K."/>
            <person name="Werren J.H."/>
            <person name="Hurst G.D.D."/>
        </authorList>
    </citation>
    <scope>NUCLEOTIDE SEQUENCE</scope>
</reference>
<dbReference type="EMBL" id="CP123523">
    <property type="protein sequence ID" value="WGM05238.1"/>
    <property type="molecule type" value="Genomic_DNA"/>
</dbReference>
<evidence type="ECO:0000256" key="1">
    <source>
        <dbReference type="ARBA" id="ARBA00004429"/>
    </source>
</evidence>
<dbReference type="PANTHER" id="PTHR30614">
    <property type="entry name" value="MEMBRANE COMPONENT OF AMINO ACID ABC TRANSPORTER"/>
    <property type="match status" value="1"/>
</dbReference>
<evidence type="ECO:0000256" key="10">
    <source>
        <dbReference type="RuleBase" id="RU363032"/>
    </source>
</evidence>
<gene>
    <name evidence="13" type="primary">yecS</name>
    <name evidence="12" type="ORF">ARN_34510</name>
    <name evidence="13" type="ORF">ArsFIN_36040</name>
    <name evidence="14" type="ORF">QE207_16695</name>
    <name evidence="15" type="ORF">QE258_17140</name>
</gene>
<dbReference type="GO" id="GO:0043190">
    <property type="term" value="C:ATP-binding cassette (ABC) transporter complex"/>
    <property type="evidence" value="ECO:0007669"/>
    <property type="project" value="InterPro"/>
</dbReference>
<feature type="domain" description="ABC transmembrane type-1" evidence="11">
    <location>
        <begin position="23"/>
        <end position="230"/>
    </location>
</feature>
<evidence type="ECO:0000259" key="11">
    <source>
        <dbReference type="PROSITE" id="PS50928"/>
    </source>
</evidence>
<dbReference type="InterPro" id="IPR043429">
    <property type="entry name" value="ArtM/GltK/GlnP/TcyL/YhdX-like"/>
</dbReference>
<organism evidence="12">
    <name type="scientific">Arsenophonus nasoniae</name>
    <name type="common">son-killer infecting Nasonia vitripennis</name>
    <dbReference type="NCBI Taxonomy" id="638"/>
    <lineage>
        <taxon>Bacteria</taxon>
        <taxon>Pseudomonadati</taxon>
        <taxon>Pseudomonadota</taxon>
        <taxon>Gammaproteobacteria</taxon>
        <taxon>Enterobacterales</taxon>
        <taxon>Morganellaceae</taxon>
        <taxon>Arsenophonus</taxon>
    </lineage>
</organism>
<dbReference type="GO" id="GO:0022857">
    <property type="term" value="F:transmembrane transporter activity"/>
    <property type="evidence" value="ECO:0007669"/>
    <property type="project" value="InterPro"/>
</dbReference>
<dbReference type="EMBL" id="CP038613">
    <property type="protein sequence ID" value="QBY45012.1"/>
    <property type="molecule type" value="Genomic_DNA"/>
</dbReference>
<feature type="transmembrane region" description="Helical" evidence="10">
    <location>
        <begin position="100"/>
        <end position="124"/>
    </location>
</feature>
<evidence type="ECO:0000256" key="4">
    <source>
        <dbReference type="ARBA" id="ARBA00022475"/>
    </source>
</evidence>
<dbReference type="PANTHER" id="PTHR30614:SF47">
    <property type="entry name" value="ABC TRANSPORTER PERMEASE"/>
    <property type="match status" value="1"/>
</dbReference>
<keyword evidence="3 10" id="KW-0813">Transport</keyword>
<dbReference type="RefSeq" id="WP_026823350.1">
    <property type="nucleotide sequence ID" value="NZ_CP038613.1"/>
</dbReference>
<evidence type="ECO:0000256" key="9">
    <source>
        <dbReference type="ARBA" id="ARBA00023136"/>
    </source>
</evidence>
<reference evidence="14" key="3">
    <citation type="submission" date="2023-04" db="EMBL/GenBank/DDBJ databases">
        <title>Genome dynamics across the evolutionary transition to endosymbiosis.</title>
        <authorList>
            <person name="Siozios S."/>
            <person name="Nadal-Jimenez P."/>
            <person name="Azagi T."/>
            <person name="Sprong H."/>
            <person name="Frost C.L."/>
            <person name="Parratt S.R."/>
            <person name="Taylor G."/>
            <person name="Brettell L."/>
            <person name="Lew K.C."/>
            <person name="Croft L."/>
            <person name="King K.C."/>
            <person name="Brockhurst M.A."/>
            <person name="Hypsa V."/>
            <person name="Novakova E."/>
            <person name="Darby A.C."/>
            <person name="Hurst G.D.D."/>
        </authorList>
    </citation>
    <scope>NUCLEOTIDE SEQUENCE</scope>
    <source>
        <strain evidence="14">AIh</strain>
        <strain evidence="15">ANv_CAN</strain>
    </source>
</reference>
<proteinExistence type="inferred from homology"/>
<keyword evidence="9 10" id="KW-0472">Membrane</keyword>
<evidence type="ECO:0000313" key="17">
    <source>
        <dbReference type="Proteomes" id="UP001177592"/>
    </source>
</evidence>
<keyword evidence="7" id="KW-0029">Amino-acid transport</keyword>
<feature type="transmembrane region" description="Helical" evidence="10">
    <location>
        <begin position="57"/>
        <end position="80"/>
    </location>
</feature>
<name>D2U441_9GAMM</name>
<evidence type="ECO:0000256" key="8">
    <source>
        <dbReference type="ARBA" id="ARBA00022989"/>
    </source>
</evidence>
<dbReference type="InterPro" id="IPR000515">
    <property type="entry name" value="MetI-like"/>
</dbReference>
<dbReference type="NCBIfam" id="TIGR01726">
    <property type="entry name" value="HEQRo_perm_3TM"/>
    <property type="match status" value="1"/>
</dbReference>
<evidence type="ECO:0000256" key="5">
    <source>
        <dbReference type="ARBA" id="ARBA00022519"/>
    </source>
</evidence>
<keyword evidence="5" id="KW-0997">Cell inner membrane</keyword>
<dbReference type="Proteomes" id="UP000295134">
    <property type="component" value="Chromosome"/>
</dbReference>
<reference evidence="13 16" key="2">
    <citation type="submission" date="2019-03" db="EMBL/GenBank/DDBJ databases">
        <title>Long-read sequencing reveals hyperdense prophage content in a complex bacterial symbiont genome.</title>
        <authorList>
            <person name="Frost C.L."/>
            <person name="Siozios S."/>
            <person name="Nadal-Jimenez P."/>
            <person name="Brockhurst M.A."/>
            <person name="King K.C."/>
            <person name="Darby A.C."/>
            <person name="Hurst G.D.D."/>
        </authorList>
    </citation>
    <scope>NUCLEOTIDE SEQUENCE [LARGE SCALE GENOMIC DNA]</scope>
    <source>
        <strain evidence="13 16">FIN</strain>
    </source>
</reference>
<dbReference type="AlphaFoldDB" id="D2U441"/>
<evidence type="ECO:0000313" key="14">
    <source>
        <dbReference type="EMBL" id="WGL95265.1"/>
    </source>
</evidence>
<evidence type="ECO:0000256" key="6">
    <source>
        <dbReference type="ARBA" id="ARBA00022692"/>
    </source>
</evidence>
<evidence type="ECO:0000313" key="12">
    <source>
        <dbReference type="EMBL" id="CBA76273.1"/>
    </source>
</evidence>
<protein>
    <submittedName>
        <fullName evidence="14">Amino acid ABC transporter permease</fullName>
    </submittedName>
    <submittedName>
        <fullName evidence="12">Amino acid ABC transporter, permease protein</fullName>
    </submittedName>
    <submittedName>
        <fullName evidence="13">L-cystine transport system permease protein YecS</fullName>
    </submittedName>
</protein>
<comment type="subcellular location">
    <subcellularLocation>
        <location evidence="1">Cell inner membrane</location>
        <topology evidence="1">Multi-pass membrane protein</topology>
    </subcellularLocation>
    <subcellularLocation>
        <location evidence="10">Cell membrane</location>
        <topology evidence="10">Multi-pass membrane protein</topology>
    </subcellularLocation>
</comment>
<feature type="transmembrane region" description="Helical" evidence="10">
    <location>
        <begin position="20"/>
        <end position="45"/>
    </location>
</feature>
<dbReference type="SUPFAM" id="SSF161098">
    <property type="entry name" value="MetI-like"/>
    <property type="match status" value="1"/>
</dbReference>
<dbReference type="CDD" id="cd06261">
    <property type="entry name" value="TM_PBP2"/>
    <property type="match status" value="1"/>
</dbReference>
<dbReference type="Proteomes" id="UP001177597">
    <property type="component" value="Chromosome"/>
</dbReference>
<keyword evidence="4" id="KW-1003">Cell membrane</keyword>
<dbReference type="Pfam" id="PF00528">
    <property type="entry name" value="BPD_transp_1"/>
    <property type="match status" value="1"/>
</dbReference>
<sequence>MFEYFFSTQLLAPEYFDWIWQGLLITIGISFCAIVFSSLLGFVVVAARDSHIVFLRWLAISYISLFRNTPLLIQLFFWYFAVGGILPESVMQWLNTPHQLTILGLQLAWPSFEFLAGVIGLILYSTPFIAEELRAGIYGVKQGQNFAALALGLSDWQAMRYVVLPQALKIAMPPLLGQYMNIVKNSSLTMAIGVAELSYVSRQIESQSLQTFTAFGLATILYIAIIAVMEAWGQWRQQRLLIKGH</sequence>
<dbReference type="PROSITE" id="PS50928">
    <property type="entry name" value="ABC_TM1"/>
    <property type="match status" value="1"/>
</dbReference>
<dbReference type="KEGG" id="ans:ArsFIN_36040"/>
<evidence type="ECO:0000256" key="3">
    <source>
        <dbReference type="ARBA" id="ARBA00022448"/>
    </source>
</evidence>
<dbReference type="Gene3D" id="1.10.3720.10">
    <property type="entry name" value="MetI-like"/>
    <property type="match status" value="1"/>
</dbReference>
<evidence type="ECO:0000313" key="15">
    <source>
        <dbReference type="EMBL" id="WGM05238.1"/>
    </source>
</evidence>
<dbReference type="InterPro" id="IPR010065">
    <property type="entry name" value="AA_ABC_transptr_permease_3TM"/>
</dbReference>
<keyword evidence="17" id="KW-1185">Reference proteome</keyword>